<accession>A0ABP3PVI5</accession>
<name>A0ABP3PVI5_9PROT</name>
<reference evidence="2" key="1">
    <citation type="journal article" date="2019" name="Int. J. Syst. Evol. Microbiol.">
        <title>The Global Catalogue of Microorganisms (GCM) 10K type strain sequencing project: providing services to taxonomists for standard genome sequencing and annotation.</title>
        <authorList>
            <consortium name="The Broad Institute Genomics Platform"/>
            <consortium name="The Broad Institute Genome Sequencing Center for Infectious Disease"/>
            <person name="Wu L."/>
            <person name="Ma J."/>
        </authorList>
    </citation>
    <scope>NUCLEOTIDE SEQUENCE [LARGE SCALE GENOMIC DNA]</scope>
    <source>
        <strain evidence="2">JCM 15089</strain>
    </source>
</reference>
<dbReference type="EMBL" id="BAAADD010000006">
    <property type="protein sequence ID" value="GAA0574868.1"/>
    <property type="molecule type" value="Genomic_DNA"/>
</dbReference>
<proteinExistence type="predicted"/>
<evidence type="ECO:0000313" key="2">
    <source>
        <dbReference type="Proteomes" id="UP001499951"/>
    </source>
</evidence>
<organism evidence="1 2">
    <name type="scientific">Rhizomicrobium electricum</name>
    <dbReference type="NCBI Taxonomy" id="480070"/>
    <lineage>
        <taxon>Bacteria</taxon>
        <taxon>Pseudomonadati</taxon>
        <taxon>Pseudomonadota</taxon>
        <taxon>Alphaproteobacteria</taxon>
        <taxon>Micropepsales</taxon>
        <taxon>Micropepsaceae</taxon>
        <taxon>Rhizomicrobium</taxon>
    </lineage>
</organism>
<protein>
    <submittedName>
        <fullName evidence="1">Uncharacterized protein</fullName>
    </submittedName>
</protein>
<keyword evidence="2" id="KW-1185">Reference proteome</keyword>
<gene>
    <name evidence="1" type="ORF">GCM10008942_24550</name>
</gene>
<evidence type="ECO:0000313" key="1">
    <source>
        <dbReference type="EMBL" id="GAA0574868.1"/>
    </source>
</evidence>
<sequence>MPRDMGADHRFGIGAEQRQRERVFEQERRGVENLMRRAHKSDAECRLRSFLFEHDTSRAGVLHPIAIGTRRRNTYL</sequence>
<comment type="caution">
    <text evidence="1">The sequence shown here is derived from an EMBL/GenBank/DDBJ whole genome shotgun (WGS) entry which is preliminary data.</text>
</comment>
<dbReference type="Proteomes" id="UP001499951">
    <property type="component" value="Unassembled WGS sequence"/>
</dbReference>